<reference evidence="3" key="2">
    <citation type="submission" date="2015-01" db="EMBL/GenBank/DDBJ databases">
        <title>Evolutionary Origins and Diversification of the Mycorrhizal Mutualists.</title>
        <authorList>
            <consortium name="DOE Joint Genome Institute"/>
            <consortium name="Mycorrhizal Genomics Consortium"/>
            <person name="Kohler A."/>
            <person name="Kuo A."/>
            <person name="Nagy L.G."/>
            <person name="Floudas D."/>
            <person name="Copeland A."/>
            <person name="Barry K.W."/>
            <person name="Cichocki N."/>
            <person name="Veneault-Fourrey C."/>
            <person name="LaButti K."/>
            <person name="Lindquist E.A."/>
            <person name="Lipzen A."/>
            <person name="Lundell T."/>
            <person name="Morin E."/>
            <person name="Murat C."/>
            <person name="Riley R."/>
            <person name="Ohm R."/>
            <person name="Sun H."/>
            <person name="Tunlid A."/>
            <person name="Henrissat B."/>
            <person name="Grigoriev I.V."/>
            <person name="Hibbett D.S."/>
            <person name="Martin F."/>
        </authorList>
    </citation>
    <scope>NUCLEOTIDE SEQUENCE [LARGE SCALE GENOMIC DNA]</scope>
    <source>
        <strain evidence="3">Ve08.2h10</strain>
    </source>
</reference>
<proteinExistence type="predicted"/>
<dbReference type="HOGENOM" id="CLU_2159222_0_0_1"/>
<reference evidence="2 3" key="1">
    <citation type="submission" date="2014-04" db="EMBL/GenBank/DDBJ databases">
        <authorList>
            <consortium name="DOE Joint Genome Institute"/>
            <person name="Kuo A."/>
            <person name="Kohler A."/>
            <person name="Jargeat P."/>
            <person name="Nagy L.G."/>
            <person name="Floudas D."/>
            <person name="Copeland A."/>
            <person name="Barry K.W."/>
            <person name="Cichocki N."/>
            <person name="Veneault-Fourrey C."/>
            <person name="LaButti K."/>
            <person name="Lindquist E.A."/>
            <person name="Lipzen A."/>
            <person name="Lundell T."/>
            <person name="Morin E."/>
            <person name="Murat C."/>
            <person name="Sun H."/>
            <person name="Tunlid A."/>
            <person name="Henrissat B."/>
            <person name="Grigoriev I.V."/>
            <person name="Hibbett D.S."/>
            <person name="Martin F."/>
            <person name="Nordberg H.P."/>
            <person name="Cantor M.N."/>
            <person name="Hua S.X."/>
        </authorList>
    </citation>
    <scope>NUCLEOTIDE SEQUENCE [LARGE SCALE GENOMIC DNA]</scope>
    <source>
        <strain evidence="2 3">Ve08.2h10</strain>
    </source>
</reference>
<sequence length="111" mass="11964">MSMNPKRSTGEHQADASLMPPPESMMYEILHVSCQLQIGSSHTPEYCVSKLAHGYVGLYGCAFMVKTPSAIMIAATDLSGAIRDRATRDVVKSVLAVTMGPQQILISALPR</sequence>
<organism evidence="2 3">
    <name type="scientific">Paxillus rubicundulus Ve08.2h10</name>
    <dbReference type="NCBI Taxonomy" id="930991"/>
    <lineage>
        <taxon>Eukaryota</taxon>
        <taxon>Fungi</taxon>
        <taxon>Dikarya</taxon>
        <taxon>Basidiomycota</taxon>
        <taxon>Agaricomycotina</taxon>
        <taxon>Agaricomycetes</taxon>
        <taxon>Agaricomycetidae</taxon>
        <taxon>Boletales</taxon>
        <taxon>Paxilineae</taxon>
        <taxon>Paxillaceae</taxon>
        <taxon>Paxillus</taxon>
    </lineage>
</organism>
<gene>
    <name evidence="2" type="ORF">PAXRUDRAFT_830886</name>
</gene>
<evidence type="ECO:0000313" key="3">
    <source>
        <dbReference type="Proteomes" id="UP000054538"/>
    </source>
</evidence>
<evidence type="ECO:0000313" key="2">
    <source>
        <dbReference type="EMBL" id="KIK91386.1"/>
    </source>
</evidence>
<feature type="region of interest" description="Disordered" evidence="1">
    <location>
        <begin position="1"/>
        <end position="20"/>
    </location>
</feature>
<dbReference type="AlphaFoldDB" id="A0A0D0DSV6"/>
<dbReference type="InParanoid" id="A0A0D0DSV6"/>
<protein>
    <submittedName>
        <fullName evidence="2">Uncharacterized protein</fullName>
    </submittedName>
</protein>
<dbReference type="EMBL" id="KN825393">
    <property type="protein sequence ID" value="KIK91386.1"/>
    <property type="molecule type" value="Genomic_DNA"/>
</dbReference>
<evidence type="ECO:0000256" key="1">
    <source>
        <dbReference type="SAM" id="MobiDB-lite"/>
    </source>
</evidence>
<keyword evidence="3" id="KW-1185">Reference proteome</keyword>
<name>A0A0D0DSV6_9AGAM</name>
<accession>A0A0D0DSV6</accession>
<dbReference type="Proteomes" id="UP000054538">
    <property type="component" value="Unassembled WGS sequence"/>
</dbReference>